<dbReference type="InterPro" id="IPR003616">
    <property type="entry name" value="Post-SET_dom"/>
</dbReference>
<dbReference type="STRING" id="933388.S7Z5A5"/>
<dbReference type="PANTHER" id="PTHR46223:SF3">
    <property type="entry name" value="HISTONE-LYSINE N-METHYLTRANSFERASE SET-23"/>
    <property type="match status" value="1"/>
</dbReference>
<name>S7Z5A5_PENO1</name>
<dbReference type="SMART" id="SM00317">
    <property type="entry name" value="SET"/>
    <property type="match status" value="1"/>
</dbReference>
<feature type="region of interest" description="Disordered" evidence="8">
    <location>
        <begin position="227"/>
        <end position="267"/>
    </location>
</feature>
<protein>
    <recommendedName>
        <fullName evidence="13">SET domain-containing protein</fullName>
    </recommendedName>
</protein>
<keyword evidence="6" id="KW-0479">Metal-binding</keyword>
<evidence type="ECO:0000256" key="3">
    <source>
        <dbReference type="ARBA" id="ARBA00022603"/>
    </source>
</evidence>
<proteinExistence type="predicted"/>
<organism evidence="11 12">
    <name type="scientific">Penicillium oxalicum (strain 114-2 / CGMCC 5302)</name>
    <name type="common">Penicillium decumbens</name>
    <dbReference type="NCBI Taxonomy" id="933388"/>
    <lineage>
        <taxon>Eukaryota</taxon>
        <taxon>Fungi</taxon>
        <taxon>Dikarya</taxon>
        <taxon>Ascomycota</taxon>
        <taxon>Pezizomycotina</taxon>
        <taxon>Eurotiomycetes</taxon>
        <taxon>Eurotiomycetidae</taxon>
        <taxon>Eurotiales</taxon>
        <taxon>Aspergillaceae</taxon>
        <taxon>Penicillium</taxon>
    </lineage>
</organism>
<dbReference type="SUPFAM" id="SSF82199">
    <property type="entry name" value="SET domain"/>
    <property type="match status" value="1"/>
</dbReference>
<dbReference type="GO" id="GO:0032259">
    <property type="term" value="P:methylation"/>
    <property type="evidence" value="ECO:0007669"/>
    <property type="project" value="UniProtKB-KW"/>
</dbReference>
<evidence type="ECO:0000256" key="6">
    <source>
        <dbReference type="ARBA" id="ARBA00022723"/>
    </source>
</evidence>
<evidence type="ECO:0000256" key="5">
    <source>
        <dbReference type="ARBA" id="ARBA00022691"/>
    </source>
</evidence>
<dbReference type="HOGENOM" id="CLU_020840_11_1_1"/>
<evidence type="ECO:0000256" key="1">
    <source>
        <dbReference type="ARBA" id="ARBA00004286"/>
    </source>
</evidence>
<keyword evidence="12" id="KW-1185">Reference proteome</keyword>
<sequence length="556" mass="60870">MLTQPSGCPNVKPEPSNDQATFVSTLAHRAPSFSPQKLAPSNPEHAGLVAPSAFRTAVPVSLDTQKATPDKSTDSERTSWSLSTFIPRKRKSPAVEGSEQEPVAINCAHSTEIREGTGSVSNSTSAKALGKRPMHSLLRTPSPQGQDGVSRAVSVVIPPSPSAVQIDRFTAPAQVEFTGLNEKYFPIGQEEKAKSRLRAYPNVPPSPPNKRLVPFTMTVPALPGPSKKVQAFSVQKPAPPPPSTVRRSPGSPTPELQSQEPMSSSSIAKFLRKKHRKKLKRISGGPETRFDVDDERLAALSANFFFIGDYRLGPGVEPAADDFLTGCDCGHECDPQTCRCLVEELESDELIVAYERQPSGTICSSRCSCAGHDCWNHVVQRGRQVRLEVFDTGKRGLGLRSLEPLVAGQFIDCYWGEVLTTEDADAREAARENQPSYLFSLDWFIAEGESHLSHEGCYVVDSLKFGGASRFINHSCNPNCKIIPVSVNRLADPRLYYLGFFAVRDIPAREELTFDYHPNWDGSKQIDPNAVKCLCGEPNCRGQLWPNSRKKGKNTG</sequence>
<dbReference type="PANTHER" id="PTHR46223">
    <property type="entry name" value="HISTONE-LYSINE N-METHYLTRANSFERASE SUV39H"/>
    <property type="match status" value="1"/>
</dbReference>
<dbReference type="AlphaFoldDB" id="S7Z5A5"/>
<dbReference type="InterPro" id="IPR050973">
    <property type="entry name" value="H3K9_Histone-Lys_N-MTase"/>
</dbReference>
<evidence type="ECO:0000313" key="12">
    <source>
        <dbReference type="Proteomes" id="UP000019376"/>
    </source>
</evidence>
<dbReference type="PROSITE" id="PS50868">
    <property type="entry name" value="POST_SET"/>
    <property type="match status" value="1"/>
</dbReference>
<gene>
    <name evidence="11" type="ORF">PDE_00634</name>
</gene>
<evidence type="ECO:0000259" key="9">
    <source>
        <dbReference type="PROSITE" id="PS50280"/>
    </source>
</evidence>
<keyword evidence="7" id="KW-0862">Zinc</keyword>
<dbReference type="eggNOG" id="KOG1082">
    <property type="taxonomic scope" value="Eukaryota"/>
</dbReference>
<evidence type="ECO:0000256" key="7">
    <source>
        <dbReference type="ARBA" id="ARBA00022833"/>
    </source>
</evidence>
<keyword evidence="4" id="KW-0808">Transferase</keyword>
<feature type="region of interest" description="Disordered" evidence="8">
    <location>
        <begin position="1"/>
        <end position="21"/>
    </location>
</feature>
<feature type="region of interest" description="Disordered" evidence="8">
    <location>
        <begin position="115"/>
        <end position="135"/>
    </location>
</feature>
<keyword evidence="3" id="KW-0489">Methyltransferase</keyword>
<accession>S7Z5A5</accession>
<dbReference type="EMBL" id="KB644408">
    <property type="protein sequence ID" value="EPS25700.1"/>
    <property type="molecule type" value="Genomic_DNA"/>
</dbReference>
<feature type="compositionally biased region" description="Polar residues" evidence="8">
    <location>
        <begin position="254"/>
        <end position="267"/>
    </location>
</feature>
<comment type="subcellular location">
    <subcellularLocation>
        <location evidence="1">Chromosome</location>
    </subcellularLocation>
</comment>
<evidence type="ECO:0000313" key="11">
    <source>
        <dbReference type="EMBL" id="EPS25700.1"/>
    </source>
</evidence>
<dbReference type="GO" id="GO:0008168">
    <property type="term" value="F:methyltransferase activity"/>
    <property type="evidence" value="ECO:0007669"/>
    <property type="project" value="UniProtKB-KW"/>
</dbReference>
<feature type="compositionally biased region" description="Basic and acidic residues" evidence="8">
    <location>
        <begin position="68"/>
        <end position="77"/>
    </location>
</feature>
<feature type="domain" description="Post-SET" evidence="10">
    <location>
        <begin position="529"/>
        <end position="545"/>
    </location>
</feature>
<feature type="region of interest" description="Disordered" evidence="8">
    <location>
        <begin position="60"/>
        <end position="81"/>
    </location>
</feature>
<evidence type="ECO:0000259" key="10">
    <source>
        <dbReference type="PROSITE" id="PS50868"/>
    </source>
</evidence>
<keyword evidence="2" id="KW-0158">Chromosome</keyword>
<evidence type="ECO:0000256" key="2">
    <source>
        <dbReference type="ARBA" id="ARBA00022454"/>
    </source>
</evidence>
<reference evidence="11 12" key="1">
    <citation type="journal article" date="2013" name="PLoS ONE">
        <title>Genomic and secretomic analyses reveal unique features of the lignocellulolytic enzyme system of Penicillium decumbens.</title>
        <authorList>
            <person name="Liu G."/>
            <person name="Zhang L."/>
            <person name="Wei X."/>
            <person name="Zou G."/>
            <person name="Qin Y."/>
            <person name="Ma L."/>
            <person name="Li J."/>
            <person name="Zheng H."/>
            <person name="Wang S."/>
            <person name="Wang C."/>
            <person name="Xun L."/>
            <person name="Zhao G.-P."/>
            <person name="Zhou Z."/>
            <person name="Qu Y."/>
        </authorList>
    </citation>
    <scope>NUCLEOTIDE SEQUENCE [LARGE SCALE GENOMIC DNA]</scope>
    <source>
        <strain evidence="12">114-2 / CGMCC 5302</strain>
    </source>
</reference>
<dbReference type="InterPro" id="IPR001214">
    <property type="entry name" value="SET_dom"/>
</dbReference>
<dbReference type="InterPro" id="IPR046341">
    <property type="entry name" value="SET_dom_sf"/>
</dbReference>
<evidence type="ECO:0008006" key="13">
    <source>
        <dbReference type="Google" id="ProtNLM"/>
    </source>
</evidence>
<evidence type="ECO:0000256" key="8">
    <source>
        <dbReference type="SAM" id="MobiDB-lite"/>
    </source>
</evidence>
<dbReference type="Gene3D" id="2.170.270.10">
    <property type="entry name" value="SET domain"/>
    <property type="match status" value="1"/>
</dbReference>
<dbReference type="GO" id="GO:0005694">
    <property type="term" value="C:chromosome"/>
    <property type="evidence" value="ECO:0007669"/>
    <property type="project" value="UniProtKB-SubCell"/>
</dbReference>
<dbReference type="GO" id="GO:0046872">
    <property type="term" value="F:metal ion binding"/>
    <property type="evidence" value="ECO:0007669"/>
    <property type="project" value="UniProtKB-KW"/>
</dbReference>
<dbReference type="PhylomeDB" id="S7Z5A5"/>
<dbReference type="OrthoDB" id="308383at2759"/>
<feature type="domain" description="SET" evidence="9">
    <location>
        <begin position="385"/>
        <end position="517"/>
    </location>
</feature>
<dbReference type="PROSITE" id="PS50280">
    <property type="entry name" value="SET"/>
    <property type="match status" value="1"/>
</dbReference>
<dbReference type="Pfam" id="PF00856">
    <property type="entry name" value="SET"/>
    <property type="match status" value="1"/>
</dbReference>
<dbReference type="Proteomes" id="UP000019376">
    <property type="component" value="Unassembled WGS sequence"/>
</dbReference>
<keyword evidence="5" id="KW-0949">S-adenosyl-L-methionine</keyword>
<evidence type="ECO:0000256" key="4">
    <source>
        <dbReference type="ARBA" id="ARBA00022679"/>
    </source>
</evidence>